<dbReference type="RefSeq" id="WP_114117162.1">
    <property type="nucleotide sequence ID" value="NZ_BMHU01000004.1"/>
</dbReference>
<evidence type="ECO:0000313" key="5">
    <source>
        <dbReference type="EMBL" id="RCK62061.1"/>
    </source>
</evidence>
<organism evidence="5 6">
    <name type="scientific">Microbacterium sorbitolivorans</name>
    <dbReference type="NCBI Taxonomy" id="1867410"/>
    <lineage>
        <taxon>Bacteria</taxon>
        <taxon>Bacillati</taxon>
        <taxon>Actinomycetota</taxon>
        <taxon>Actinomycetes</taxon>
        <taxon>Micrococcales</taxon>
        <taxon>Microbacteriaceae</taxon>
        <taxon>Microbacterium</taxon>
    </lineage>
</organism>
<dbReference type="SUPFAM" id="SSF46785">
    <property type="entry name" value="Winged helix' DNA-binding domain"/>
    <property type="match status" value="1"/>
</dbReference>
<dbReference type="PANTHER" id="PTHR43537:SF44">
    <property type="entry name" value="GNTR FAMILY REGULATORY PROTEIN"/>
    <property type="match status" value="1"/>
</dbReference>
<name>A0A367YAL6_9MICO</name>
<dbReference type="PROSITE" id="PS50949">
    <property type="entry name" value="HTH_GNTR"/>
    <property type="match status" value="1"/>
</dbReference>
<dbReference type="Pfam" id="PF07729">
    <property type="entry name" value="FCD"/>
    <property type="match status" value="1"/>
</dbReference>
<dbReference type="PANTHER" id="PTHR43537">
    <property type="entry name" value="TRANSCRIPTIONAL REGULATOR, GNTR FAMILY"/>
    <property type="match status" value="1"/>
</dbReference>
<dbReference type="InterPro" id="IPR036388">
    <property type="entry name" value="WH-like_DNA-bd_sf"/>
</dbReference>
<evidence type="ECO:0000256" key="1">
    <source>
        <dbReference type="ARBA" id="ARBA00023015"/>
    </source>
</evidence>
<keyword evidence="6" id="KW-1185">Reference proteome</keyword>
<dbReference type="Proteomes" id="UP000253508">
    <property type="component" value="Unassembled WGS sequence"/>
</dbReference>
<dbReference type="InterPro" id="IPR011711">
    <property type="entry name" value="GntR_C"/>
</dbReference>
<comment type="caution">
    <text evidence="5">The sequence shown here is derived from an EMBL/GenBank/DDBJ whole genome shotgun (WGS) entry which is preliminary data.</text>
</comment>
<dbReference type="Gene3D" id="1.10.10.10">
    <property type="entry name" value="Winged helix-like DNA-binding domain superfamily/Winged helix DNA-binding domain"/>
    <property type="match status" value="1"/>
</dbReference>
<keyword evidence="3" id="KW-0804">Transcription</keyword>
<dbReference type="GO" id="GO:0003700">
    <property type="term" value="F:DNA-binding transcription factor activity"/>
    <property type="evidence" value="ECO:0007669"/>
    <property type="project" value="InterPro"/>
</dbReference>
<dbReference type="SUPFAM" id="SSF48008">
    <property type="entry name" value="GntR ligand-binding domain-like"/>
    <property type="match status" value="1"/>
</dbReference>
<dbReference type="EMBL" id="QORO01000001">
    <property type="protein sequence ID" value="RCK62061.1"/>
    <property type="molecule type" value="Genomic_DNA"/>
</dbReference>
<dbReference type="OrthoDB" id="4164516at2"/>
<dbReference type="AlphaFoldDB" id="A0A367YAL6"/>
<dbReference type="InterPro" id="IPR036390">
    <property type="entry name" value="WH_DNA-bd_sf"/>
</dbReference>
<evidence type="ECO:0000256" key="2">
    <source>
        <dbReference type="ARBA" id="ARBA00023125"/>
    </source>
</evidence>
<sequence length="229" mass="24902">MAALHGDITDDLGARIASGELPTGAVLTLAGLESEYDASRTVVREAVRVLETMGLVASRRRVGITVRPRDDWDAFSPQLIRWSLQSPLRQQQLESLMEVRVAIEPTAARLAATRATTTQRAELRRLAARLAELGATGQGASDEFHAVDVEFHALLLRASGNPQISALCEPVREVLAGRARLGLTPAVPADGTLELHMEVAEAVARSAPNEAETYSRDHMMRVWNEIHAD</sequence>
<protein>
    <submittedName>
        <fullName evidence="5">FadR family transcriptional regulator</fullName>
    </submittedName>
</protein>
<feature type="domain" description="HTH gntR-type" evidence="4">
    <location>
        <begin position="2"/>
        <end position="69"/>
    </location>
</feature>
<dbReference type="Pfam" id="PF00392">
    <property type="entry name" value="GntR"/>
    <property type="match status" value="1"/>
</dbReference>
<dbReference type="SMART" id="SM00895">
    <property type="entry name" value="FCD"/>
    <property type="match status" value="1"/>
</dbReference>
<dbReference type="SMART" id="SM00345">
    <property type="entry name" value="HTH_GNTR"/>
    <property type="match status" value="1"/>
</dbReference>
<dbReference type="Gene3D" id="1.20.120.530">
    <property type="entry name" value="GntR ligand-binding domain-like"/>
    <property type="match status" value="1"/>
</dbReference>
<gene>
    <name evidence="5" type="ORF">DTO57_05525</name>
</gene>
<keyword evidence="2" id="KW-0238">DNA-binding</keyword>
<dbReference type="InterPro" id="IPR008920">
    <property type="entry name" value="TF_FadR/GntR_C"/>
</dbReference>
<dbReference type="InterPro" id="IPR000524">
    <property type="entry name" value="Tscrpt_reg_HTH_GntR"/>
</dbReference>
<reference evidence="5 6" key="1">
    <citation type="submission" date="2018-07" db="EMBL/GenBank/DDBJ databases">
        <title>Microbacterium endoborsara sp. nov., a novel actinobacterium isolated from Borszczowia aralocaspica.</title>
        <authorList>
            <person name="An D."/>
        </authorList>
    </citation>
    <scope>NUCLEOTIDE SEQUENCE [LARGE SCALE GENOMIC DNA]</scope>
    <source>
        <strain evidence="5 6">C1.15228</strain>
    </source>
</reference>
<evidence type="ECO:0000313" key="6">
    <source>
        <dbReference type="Proteomes" id="UP000253508"/>
    </source>
</evidence>
<evidence type="ECO:0000256" key="3">
    <source>
        <dbReference type="ARBA" id="ARBA00023163"/>
    </source>
</evidence>
<evidence type="ECO:0000259" key="4">
    <source>
        <dbReference type="PROSITE" id="PS50949"/>
    </source>
</evidence>
<dbReference type="GO" id="GO:0003677">
    <property type="term" value="F:DNA binding"/>
    <property type="evidence" value="ECO:0007669"/>
    <property type="project" value="UniProtKB-KW"/>
</dbReference>
<keyword evidence="1" id="KW-0805">Transcription regulation</keyword>
<proteinExistence type="predicted"/>
<accession>A0A367YAL6</accession>